<sequence length="357" mass="37480">MSQTIDLRIDVTNAVDLAAPVHVAVTVVLPDPADQPAQPVICFAKPGGGYSRLYFTHALPGPGEGAQADFHVDRGWIFVALDNLGSGDSSMHESRALGFTAVTKAALAAEQEVLLRLANGLLAPGYPPVLQPVCLGIGQSTGGSLTIVQQARHGCYDGIGVLGFSAVHNHPATPPGHAPIVTPWFSREIAPDMPGGIINAAAVAAATGAAPDAAWAALAWGFHYDDVPQDLVEQDLAHYDSIAQAIAGTAPPGRERDPAPWNSYTPPSDATRFTLTPGVVAPEAAAVSVPVLSAMGERDLVVDPPGEARAFRSAASFDLFVCPRMGHMHNFAGTRRLFWERLHRFGEWCAAAKALGE</sequence>
<evidence type="ECO:0000313" key="2">
    <source>
        <dbReference type="EMBL" id="MEJ5977634.1"/>
    </source>
</evidence>
<dbReference type="SUPFAM" id="SSF53474">
    <property type="entry name" value="alpha/beta-Hydrolases"/>
    <property type="match status" value="1"/>
</dbReference>
<dbReference type="RefSeq" id="WP_339587566.1">
    <property type="nucleotide sequence ID" value="NZ_JBBHJZ010000002.1"/>
</dbReference>
<dbReference type="EMBL" id="JBBHJZ010000002">
    <property type="protein sequence ID" value="MEJ5977634.1"/>
    <property type="molecule type" value="Genomic_DNA"/>
</dbReference>
<accession>A0ABU8RX85</accession>
<evidence type="ECO:0000256" key="1">
    <source>
        <dbReference type="SAM" id="MobiDB-lite"/>
    </source>
</evidence>
<dbReference type="Gene3D" id="3.40.50.1820">
    <property type="entry name" value="alpha/beta hydrolase"/>
    <property type="match status" value="1"/>
</dbReference>
<reference evidence="2 3" key="1">
    <citation type="submission" date="2024-03" db="EMBL/GenBank/DDBJ databases">
        <authorList>
            <person name="Jo J.-H."/>
        </authorList>
    </citation>
    <scope>NUCLEOTIDE SEQUENCE [LARGE SCALE GENOMIC DNA]</scope>
    <source>
        <strain evidence="2 3">PS1R-30</strain>
    </source>
</reference>
<keyword evidence="3" id="KW-1185">Reference proteome</keyword>
<comment type="caution">
    <text evidence="2">The sequence shown here is derived from an EMBL/GenBank/DDBJ whole genome shotgun (WGS) entry which is preliminary data.</text>
</comment>
<feature type="region of interest" description="Disordered" evidence="1">
    <location>
        <begin position="248"/>
        <end position="267"/>
    </location>
</feature>
<protein>
    <recommendedName>
        <fullName evidence="4">Alpha/beta hydrolase</fullName>
    </recommendedName>
</protein>
<gene>
    <name evidence="2" type="ORF">WG901_13380</name>
</gene>
<evidence type="ECO:0000313" key="3">
    <source>
        <dbReference type="Proteomes" id="UP001361239"/>
    </source>
</evidence>
<name>A0ABU8RX85_9SPHN</name>
<dbReference type="Proteomes" id="UP001361239">
    <property type="component" value="Unassembled WGS sequence"/>
</dbReference>
<proteinExistence type="predicted"/>
<organism evidence="2 3">
    <name type="scientific">Novosphingobium anseongense</name>
    <dbReference type="NCBI Taxonomy" id="3133436"/>
    <lineage>
        <taxon>Bacteria</taxon>
        <taxon>Pseudomonadati</taxon>
        <taxon>Pseudomonadota</taxon>
        <taxon>Alphaproteobacteria</taxon>
        <taxon>Sphingomonadales</taxon>
        <taxon>Sphingomonadaceae</taxon>
        <taxon>Novosphingobium</taxon>
    </lineage>
</organism>
<dbReference type="InterPro" id="IPR029058">
    <property type="entry name" value="AB_hydrolase_fold"/>
</dbReference>
<evidence type="ECO:0008006" key="4">
    <source>
        <dbReference type="Google" id="ProtNLM"/>
    </source>
</evidence>